<organism evidence="2 3">
    <name type="scientific">Pseudaeromonas sharmana</name>
    <dbReference type="NCBI Taxonomy" id="328412"/>
    <lineage>
        <taxon>Bacteria</taxon>
        <taxon>Pseudomonadati</taxon>
        <taxon>Pseudomonadota</taxon>
        <taxon>Gammaproteobacteria</taxon>
        <taxon>Aeromonadales</taxon>
        <taxon>Aeromonadaceae</taxon>
        <taxon>Pseudaeromonas</taxon>
    </lineage>
</organism>
<feature type="transmembrane region" description="Helical" evidence="1">
    <location>
        <begin position="92"/>
        <end position="115"/>
    </location>
</feature>
<proteinExistence type="predicted"/>
<evidence type="ECO:0008006" key="4">
    <source>
        <dbReference type="Google" id="ProtNLM"/>
    </source>
</evidence>
<keyword evidence="1" id="KW-1133">Transmembrane helix</keyword>
<gene>
    <name evidence="2" type="ORF">ACFOSS_00520</name>
</gene>
<feature type="transmembrane region" description="Helical" evidence="1">
    <location>
        <begin position="65"/>
        <end position="86"/>
    </location>
</feature>
<evidence type="ECO:0000256" key="1">
    <source>
        <dbReference type="SAM" id="Phobius"/>
    </source>
</evidence>
<accession>A0ABV8CIC9</accession>
<keyword evidence="1" id="KW-0812">Transmembrane</keyword>
<keyword evidence="1" id="KW-0472">Membrane</keyword>
<comment type="caution">
    <text evidence="2">The sequence shown here is derived from an EMBL/GenBank/DDBJ whole genome shotgun (WGS) entry which is preliminary data.</text>
</comment>
<dbReference type="EMBL" id="JBHSAF010000001">
    <property type="protein sequence ID" value="MFC3911950.1"/>
    <property type="molecule type" value="Genomic_DNA"/>
</dbReference>
<sequence length="126" mass="14166">MRARVQILLLVMLVLFPLLWLAGSHLRSGELTWQWFWPNALFYLAPHGVVLALCAWAPARGKPTLVMLLLLNLQLALIYGWVQWVVPGNESGLAWLLYIPGYAVCLALYGVYLACCVAQRSRQKTG</sequence>
<name>A0ABV8CIC9_9GAMM</name>
<dbReference type="Proteomes" id="UP001595692">
    <property type="component" value="Unassembled WGS sequence"/>
</dbReference>
<keyword evidence="3" id="KW-1185">Reference proteome</keyword>
<evidence type="ECO:0000313" key="2">
    <source>
        <dbReference type="EMBL" id="MFC3911950.1"/>
    </source>
</evidence>
<evidence type="ECO:0000313" key="3">
    <source>
        <dbReference type="Proteomes" id="UP001595692"/>
    </source>
</evidence>
<feature type="transmembrane region" description="Helical" evidence="1">
    <location>
        <begin position="40"/>
        <end position="58"/>
    </location>
</feature>
<dbReference type="RefSeq" id="WP_377149811.1">
    <property type="nucleotide sequence ID" value="NZ_JBHSAF010000001.1"/>
</dbReference>
<protein>
    <recommendedName>
        <fullName evidence="4">Transmembrane protein</fullName>
    </recommendedName>
</protein>
<reference evidence="3" key="1">
    <citation type="journal article" date="2019" name="Int. J. Syst. Evol. Microbiol.">
        <title>The Global Catalogue of Microorganisms (GCM) 10K type strain sequencing project: providing services to taxonomists for standard genome sequencing and annotation.</title>
        <authorList>
            <consortium name="The Broad Institute Genomics Platform"/>
            <consortium name="The Broad Institute Genome Sequencing Center for Infectious Disease"/>
            <person name="Wu L."/>
            <person name="Ma J."/>
        </authorList>
    </citation>
    <scope>NUCLEOTIDE SEQUENCE [LARGE SCALE GENOMIC DNA]</scope>
    <source>
        <strain evidence="3">CCUG 54939</strain>
    </source>
</reference>